<evidence type="ECO:0000313" key="2">
    <source>
        <dbReference type="EMBL" id="PKB13311.1"/>
    </source>
</evidence>
<evidence type="ECO:0000313" key="3">
    <source>
        <dbReference type="Proteomes" id="UP000232587"/>
    </source>
</evidence>
<dbReference type="CDD" id="cd10032">
    <property type="entry name" value="UDG-F6_HDG"/>
    <property type="match status" value="1"/>
</dbReference>
<name>A0A2N0H300_9SPHN</name>
<dbReference type="EMBL" id="PHUF01000008">
    <property type="protein sequence ID" value="PKB13311.1"/>
    <property type="molecule type" value="Genomic_DNA"/>
</dbReference>
<reference evidence="2 3" key="1">
    <citation type="submission" date="2017-11" db="EMBL/GenBank/DDBJ databases">
        <title>Genomic Encyclopedia of Type Strains, Phase III (KMG-III): the genomes of soil and plant-associated and newly described type strains.</title>
        <authorList>
            <person name="Whitman W."/>
        </authorList>
    </citation>
    <scope>NUCLEOTIDE SEQUENCE [LARGE SCALE GENOMIC DNA]</scope>
    <source>
        <strain evidence="2 3">CGMCC 1.12274</strain>
    </source>
</reference>
<dbReference type="Gene3D" id="3.40.470.10">
    <property type="entry name" value="Uracil-DNA glycosylase-like domain"/>
    <property type="match status" value="1"/>
</dbReference>
<sequence>MNRSHAFAPFASAGTRVLVLGSLPGRASLGAGQYYAHPRNQFWPLIGEVISQPALPGRPYGDRLAALAEAGIGLWDVYASAFRPGSLDSAIRDGEAAALADLAASLPDLRAVAFNGKAASRTGRAILEGTSLPLVDLPSSSPAHAALSLADKQAAWLVLQRFLR</sequence>
<dbReference type="OrthoDB" id="9799921at2"/>
<feature type="domain" description="Uracil-DNA glycosylase-like" evidence="1">
    <location>
        <begin position="8"/>
        <end position="160"/>
    </location>
</feature>
<dbReference type="SMART" id="SM00987">
    <property type="entry name" value="UreE_C"/>
    <property type="match status" value="1"/>
</dbReference>
<protein>
    <submittedName>
        <fullName evidence="2">G/U mismatch-specific uracil-DNA glycosylase</fullName>
    </submittedName>
</protein>
<dbReference type="Proteomes" id="UP000232587">
    <property type="component" value="Unassembled WGS sequence"/>
</dbReference>
<keyword evidence="3" id="KW-1185">Reference proteome</keyword>
<gene>
    <name evidence="2" type="ORF">B0I00_3349</name>
</gene>
<dbReference type="InterPro" id="IPR005122">
    <property type="entry name" value="Uracil-DNA_glycosylase-like"/>
</dbReference>
<dbReference type="SUPFAM" id="SSF52141">
    <property type="entry name" value="Uracil-DNA glycosylase-like"/>
    <property type="match status" value="1"/>
</dbReference>
<dbReference type="NCBIfam" id="TIGR04274">
    <property type="entry name" value="hypoxanDNAglyco"/>
    <property type="match status" value="1"/>
</dbReference>
<dbReference type="InterPro" id="IPR036895">
    <property type="entry name" value="Uracil-DNA_glycosylase-like_sf"/>
</dbReference>
<proteinExistence type="predicted"/>
<dbReference type="RefSeq" id="WP_100868581.1">
    <property type="nucleotide sequence ID" value="NZ_PHUF01000008.1"/>
</dbReference>
<accession>A0A2N0H300</accession>
<comment type="caution">
    <text evidence="2">The sequence shown here is derived from an EMBL/GenBank/DDBJ whole genome shotgun (WGS) entry which is preliminary data.</text>
</comment>
<dbReference type="AlphaFoldDB" id="A0A2N0H300"/>
<evidence type="ECO:0000259" key="1">
    <source>
        <dbReference type="SMART" id="SM00986"/>
    </source>
</evidence>
<dbReference type="Pfam" id="PF03167">
    <property type="entry name" value="UDG"/>
    <property type="match status" value="1"/>
</dbReference>
<organism evidence="2 3">
    <name type="scientific">Novosphingobium kunmingense</name>
    <dbReference type="NCBI Taxonomy" id="1211806"/>
    <lineage>
        <taxon>Bacteria</taxon>
        <taxon>Pseudomonadati</taxon>
        <taxon>Pseudomonadota</taxon>
        <taxon>Alphaproteobacteria</taxon>
        <taxon>Sphingomonadales</taxon>
        <taxon>Sphingomonadaceae</taxon>
        <taxon>Novosphingobium</taxon>
    </lineage>
</organism>
<dbReference type="InterPro" id="IPR026353">
    <property type="entry name" value="Hypoxan-DNA_Glyclase"/>
</dbReference>
<dbReference type="SMART" id="SM00986">
    <property type="entry name" value="UDG"/>
    <property type="match status" value="1"/>
</dbReference>